<proteinExistence type="predicted"/>
<accession>A0AAN7S0N1</accession>
<evidence type="ECO:0008006" key="3">
    <source>
        <dbReference type="Google" id="ProtNLM"/>
    </source>
</evidence>
<protein>
    <recommendedName>
        <fullName evidence="3">Reverse transcriptase domain-containing protein</fullName>
    </recommendedName>
</protein>
<organism evidence="1 2">
    <name type="scientific">Mycteria americana</name>
    <name type="common">Wood stork</name>
    <dbReference type="NCBI Taxonomy" id="33587"/>
    <lineage>
        <taxon>Eukaryota</taxon>
        <taxon>Metazoa</taxon>
        <taxon>Chordata</taxon>
        <taxon>Craniata</taxon>
        <taxon>Vertebrata</taxon>
        <taxon>Euteleostomi</taxon>
        <taxon>Archelosauria</taxon>
        <taxon>Archosauria</taxon>
        <taxon>Dinosauria</taxon>
        <taxon>Saurischia</taxon>
        <taxon>Theropoda</taxon>
        <taxon>Coelurosauria</taxon>
        <taxon>Aves</taxon>
        <taxon>Neognathae</taxon>
        <taxon>Neoaves</taxon>
        <taxon>Aequornithes</taxon>
        <taxon>Ciconiiformes</taxon>
        <taxon>Ciconiidae</taxon>
        <taxon>Mycteria</taxon>
    </lineage>
</organism>
<gene>
    <name evidence="1" type="ORF">QYF61_008311</name>
</gene>
<dbReference type="EMBL" id="JAUNZN010000003">
    <property type="protein sequence ID" value="KAK4823925.1"/>
    <property type="molecule type" value="Genomic_DNA"/>
</dbReference>
<dbReference type="AlphaFoldDB" id="A0AAN7S0N1"/>
<comment type="caution">
    <text evidence="1">The sequence shown here is derived from an EMBL/GenBank/DDBJ whole genome shotgun (WGS) entry which is preliminary data.</text>
</comment>
<evidence type="ECO:0000313" key="2">
    <source>
        <dbReference type="Proteomes" id="UP001333110"/>
    </source>
</evidence>
<dbReference type="Proteomes" id="UP001333110">
    <property type="component" value="Unassembled WGS sequence"/>
</dbReference>
<reference evidence="1 2" key="1">
    <citation type="journal article" date="2023" name="J. Hered.">
        <title>Chromosome-level genome of the wood stork (Mycteria americana) provides insight into avian chromosome evolution.</title>
        <authorList>
            <person name="Flamio R. Jr."/>
            <person name="Ramstad K.M."/>
        </authorList>
    </citation>
    <scope>NUCLEOTIDE SEQUENCE [LARGE SCALE GENOMIC DNA]</scope>
    <source>
        <strain evidence="1">JAX WOST 10</strain>
    </source>
</reference>
<keyword evidence="2" id="KW-1185">Reference proteome</keyword>
<evidence type="ECO:0000313" key="1">
    <source>
        <dbReference type="EMBL" id="KAK4823925.1"/>
    </source>
</evidence>
<name>A0AAN7S0N1_MYCAM</name>
<sequence length="82" mass="9333">MLFQFQPCLGKPPPLQGWQSVINWILQGSILCPMLFNTLITDLYDGIESTLTKFTDDTKLGSEVDMSEGRAILQRDLDRLEE</sequence>